<evidence type="ECO:0000313" key="2">
    <source>
        <dbReference type="EMBL" id="GGX48334.1"/>
    </source>
</evidence>
<dbReference type="Proteomes" id="UP000626148">
    <property type="component" value="Unassembled WGS sequence"/>
</dbReference>
<feature type="signal peptide" evidence="1">
    <location>
        <begin position="1"/>
        <end position="25"/>
    </location>
</feature>
<dbReference type="AlphaFoldDB" id="A0A918N7Q7"/>
<name>A0A918N7Q7_9GAMM</name>
<evidence type="ECO:0000256" key="1">
    <source>
        <dbReference type="SAM" id="SignalP"/>
    </source>
</evidence>
<gene>
    <name evidence="2" type="ORF">GCM10007392_14100</name>
</gene>
<organism evidence="2 3">
    <name type="scientific">Saccharospirillum salsuginis</name>
    <dbReference type="NCBI Taxonomy" id="418750"/>
    <lineage>
        <taxon>Bacteria</taxon>
        <taxon>Pseudomonadati</taxon>
        <taxon>Pseudomonadota</taxon>
        <taxon>Gammaproteobacteria</taxon>
        <taxon>Oceanospirillales</taxon>
        <taxon>Saccharospirillaceae</taxon>
        <taxon>Saccharospirillum</taxon>
    </lineage>
</organism>
<protein>
    <submittedName>
        <fullName evidence="2">Uncharacterized protein</fullName>
    </submittedName>
</protein>
<dbReference type="SUPFAM" id="SSF53850">
    <property type="entry name" value="Periplasmic binding protein-like II"/>
    <property type="match status" value="1"/>
</dbReference>
<keyword evidence="1" id="KW-0732">Signal</keyword>
<comment type="caution">
    <text evidence="2">The sequence shown here is derived from an EMBL/GenBank/DDBJ whole genome shotgun (WGS) entry which is preliminary data.</text>
</comment>
<reference evidence="2" key="2">
    <citation type="submission" date="2020-09" db="EMBL/GenBank/DDBJ databases">
        <authorList>
            <person name="Sun Q."/>
            <person name="Kim S."/>
        </authorList>
    </citation>
    <scope>NUCLEOTIDE SEQUENCE</scope>
    <source>
        <strain evidence="2">KCTC 22169</strain>
    </source>
</reference>
<feature type="chain" id="PRO_5037479456" evidence="1">
    <location>
        <begin position="26"/>
        <end position="297"/>
    </location>
</feature>
<accession>A0A918N7Q7</accession>
<proteinExistence type="predicted"/>
<dbReference type="EMBL" id="BMXR01000003">
    <property type="protein sequence ID" value="GGX48334.1"/>
    <property type="molecule type" value="Genomic_DNA"/>
</dbReference>
<evidence type="ECO:0000313" key="3">
    <source>
        <dbReference type="Proteomes" id="UP000626148"/>
    </source>
</evidence>
<sequence length="297" mass="33261">MLGAVMKQPIIKFLCFLSLLPAALADPITVLVPPDVWADYQQLVDGRDPLEITDFSGPGSRRDVVEVILMQQALDRANSDFELRFETEADYAKTLEALVEGTAIASATSAWMNDLTERWEDLYITTAVIERGQFEAGFYTPQANRDALTARSDGELRRLRGVSSRNWVIDWQTLNAFGARVTHADTWGEMVDAVFTGEQDYLLAPFQRTEDMVLTLEEGTLVPIPGVKIGLTGSRHFAISRSHPDGSYFNASLHLGLMRLKKEGVVTRAYEDAGFINRQVKDWRPVEVESTITSVWE</sequence>
<reference evidence="2" key="1">
    <citation type="journal article" date="2014" name="Int. J. Syst. Evol. Microbiol.">
        <title>Complete genome sequence of Corynebacterium casei LMG S-19264T (=DSM 44701T), isolated from a smear-ripened cheese.</title>
        <authorList>
            <consortium name="US DOE Joint Genome Institute (JGI-PGF)"/>
            <person name="Walter F."/>
            <person name="Albersmeier A."/>
            <person name="Kalinowski J."/>
            <person name="Ruckert C."/>
        </authorList>
    </citation>
    <scope>NUCLEOTIDE SEQUENCE</scope>
    <source>
        <strain evidence="2">KCTC 22169</strain>
    </source>
</reference>
<keyword evidence="3" id="KW-1185">Reference proteome</keyword>